<name>A0A814CGW3_9BILA</name>
<sequence length="239" mass="27406">MFVYAQVADNGKLLKVECDPNDLVSSLKEKINYELGVVQPDDNQSLNYLGAPLDSSLPLCAYNIRESSLLYLGQTSYSPVSSQSPTQSQQYPPMAYTAKVPLQYTPYHQYSHQYQHQQIQPNQYPARCHCKHINLKDYFTKYCIVSDFTALITAKFMFNEVICIFGMFWSIISDYGSNYRAKLFTELCKLCDIKKLYSTKDHSEINGQVERTIKPIKQIITMYFNTDNTISSTAVIICI</sequence>
<feature type="domain" description="Ubiquitin-like" evidence="1">
    <location>
        <begin position="1"/>
        <end position="72"/>
    </location>
</feature>
<accession>A0A814CGW3</accession>
<dbReference type="PANTHER" id="PTHR37984:SF5">
    <property type="entry name" value="PROTEIN NYNRIN-LIKE"/>
    <property type="match status" value="1"/>
</dbReference>
<protein>
    <recommendedName>
        <fullName evidence="5">Integrase catalytic domain-containing protein</fullName>
    </recommendedName>
</protein>
<dbReference type="PROSITE" id="PS50053">
    <property type="entry name" value="UBIQUITIN_2"/>
    <property type="match status" value="1"/>
</dbReference>
<evidence type="ECO:0000313" key="3">
    <source>
        <dbReference type="EMBL" id="CAF0943189.1"/>
    </source>
</evidence>
<dbReference type="InterPro" id="IPR029071">
    <property type="entry name" value="Ubiquitin-like_domsf"/>
</dbReference>
<dbReference type="Pfam" id="PF00240">
    <property type="entry name" value="ubiquitin"/>
    <property type="match status" value="1"/>
</dbReference>
<dbReference type="GO" id="GO:0003676">
    <property type="term" value="F:nucleic acid binding"/>
    <property type="evidence" value="ECO:0007669"/>
    <property type="project" value="InterPro"/>
</dbReference>
<dbReference type="SUPFAM" id="SSF53098">
    <property type="entry name" value="Ribonuclease H-like"/>
    <property type="match status" value="1"/>
</dbReference>
<dbReference type="InterPro" id="IPR001584">
    <property type="entry name" value="Integrase_cat-core"/>
</dbReference>
<dbReference type="EMBL" id="CAJNOC010002620">
    <property type="protein sequence ID" value="CAF0943189.1"/>
    <property type="molecule type" value="Genomic_DNA"/>
</dbReference>
<dbReference type="Proteomes" id="UP000663879">
    <property type="component" value="Unassembled WGS sequence"/>
</dbReference>
<proteinExistence type="predicted"/>
<dbReference type="AlphaFoldDB" id="A0A814CGW3"/>
<keyword evidence="4" id="KW-1185">Reference proteome</keyword>
<organism evidence="3 4">
    <name type="scientific">Brachionus calyciflorus</name>
    <dbReference type="NCBI Taxonomy" id="104777"/>
    <lineage>
        <taxon>Eukaryota</taxon>
        <taxon>Metazoa</taxon>
        <taxon>Spiralia</taxon>
        <taxon>Gnathifera</taxon>
        <taxon>Rotifera</taxon>
        <taxon>Eurotatoria</taxon>
        <taxon>Monogononta</taxon>
        <taxon>Pseudotrocha</taxon>
        <taxon>Ploima</taxon>
        <taxon>Brachionidae</taxon>
        <taxon>Brachionus</taxon>
    </lineage>
</organism>
<dbReference type="CDD" id="cd17039">
    <property type="entry name" value="Ubl_ubiquitin_like"/>
    <property type="match status" value="1"/>
</dbReference>
<dbReference type="InterPro" id="IPR000626">
    <property type="entry name" value="Ubiquitin-like_dom"/>
</dbReference>
<comment type="caution">
    <text evidence="3">The sequence shown here is derived from an EMBL/GenBank/DDBJ whole genome shotgun (WGS) entry which is preliminary data.</text>
</comment>
<gene>
    <name evidence="3" type="ORF">OXX778_LOCUS13536</name>
</gene>
<feature type="domain" description="Integrase catalytic" evidence="2">
    <location>
        <begin position="102"/>
        <end position="239"/>
    </location>
</feature>
<evidence type="ECO:0000259" key="1">
    <source>
        <dbReference type="PROSITE" id="PS50053"/>
    </source>
</evidence>
<dbReference type="Gene3D" id="3.10.20.90">
    <property type="entry name" value="Phosphatidylinositol 3-kinase Catalytic Subunit, Chain A, domain 1"/>
    <property type="match status" value="1"/>
</dbReference>
<evidence type="ECO:0000313" key="4">
    <source>
        <dbReference type="Proteomes" id="UP000663879"/>
    </source>
</evidence>
<evidence type="ECO:0008006" key="5">
    <source>
        <dbReference type="Google" id="ProtNLM"/>
    </source>
</evidence>
<dbReference type="OrthoDB" id="441971at2759"/>
<dbReference type="InterPro" id="IPR012337">
    <property type="entry name" value="RNaseH-like_sf"/>
</dbReference>
<reference evidence="3" key="1">
    <citation type="submission" date="2021-02" db="EMBL/GenBank/DDBJ databases">
        <authorList>
            <person name="Nowell W R."/>
        </authorList>
    </citation>
    <scope>NUCLEOTIDE SEQUENCE</scope>
    <source>
        <strain evidence="3">Ploen Becks lab</strain>
    </source>
</reference>
<dbReference type="PROSITE" id="PS50994">
    <property type="entry name" value="INTEGRASE"/>
    <property type="match status" value="1"/>
</dbReference>
<evidence type="ECO:0000259" key="2">
    <source>
        <dbReference type="PROSITE" id="PS50994"/>
    </source>
</evidence>
<dbReference type="PANTHER" id="PTHR37984">
    <property type="entry name" value="PROTEIN CBG26694"/>
    <property type="match status" value="1"/>
</dbReference>
<dbReference type="SMART" id="SM00213">
    <property type="entry name" value="UBQ"/>
    <property type="match status" value="1"/>
</dbReference>
<dbReference type="InterPro" id="IPR050951">
    <property type="entry name" value="Retrovirus_Pol_polyprotein"/>
</dbReference>
<dbReference type="Gene3D" id="3.30.420.10">
    <property type="entry name" value="Ribonuclease H-like superfamily/Ribonuclease H"/>
    <property type="match status" value="1"/>
</dbReference>
<dbReference type="GO" id="GO:0015074">
    <property type="term" value="P:DNA integration"/>
    <property type="evidence" value="ECO:0007669"/>
    <property type="project" value="InterPro"/>
</dbReference>
<dbReference type="InterPro" id="IPR036397">
    <property type="entry name" value="RNaseH_sf"/>
</dbReference>
<dbReference type="SUPFAM" id="SSF54236">
    <property type="entry name" value="Ubiquitin-like"/>
    <property type="match status" value="1"/>
</dbReference>